<name>A0A8H3A5A1_9AGAM</name>
<reference evidence="2" key="1">
    <citation type="submission" date="2021-01" db="EMBL/GenBank/DDBJ databases">
        <authorList>
            <person name="Kaushik A."/>
        </authorList>
    </citation>
    <scope>NUCLEOTIDE SEQUENCE</scope>
    <source>
        <strain evidence="2">AG3-T5</strain>
    </source>
</reference>
<protein>
    <recommendedName>
        <fullName evidence="4">Laminin domain protein</fullName>
    </recommendedName>
</protein>
<proteinExistence type="predicted"/>
<dbReference type="EMBL" id="CAJMWW010000002">
    <property type="protein sequence ID" value="CAE6395080.1"/>
    <property type="molecule type" value="Genomic_DNA"/>
</dbReference>
<gene>
    <name evidence="2" type="ORF">RDB_LOCUS866</name>
</gene>
<comment type="caution">
    <text evidence="2">The sequence shown here is derived from an EMBL/GenBank/DDBJ whole genome shotgun (WGS) entry which is preliminary data.</text>
</comment>
<dbReference type="Proteomes" id="UP000663841">
    <property type="component" value="Unassembled WGS sequence"/>
</dbReference>
<evidence type="ECO:0000256" key="1">
    <source>
        <dbReference type="SAM" id="MobiDB-lite"/>
    </source>
</evidence>
<evidence type="ECO:0000313" key="3">
    <source>
        <dbReference type="Proteomes" id="UP000663841"/>
    </source>
</evidence>
<dbReference type="AlphaFoldDB" id="A0A8H3A5A1"/>
<organism evidence="2 3">
    <name type="scientific">Rhizoctonia solani</name>
    <dbReference type="NCBI Taxonomy" id="456999"/>
    <lineage>
        <taxon>Eukaryota</taxon>
        <taxon>Fungi</taxon>
        <taxon>Dikarya</taxon>
        <taxon>Basidiomycota</taxon>
        <taxon>Agaricomycotina</taxon>
        <taxon>Agaricomycetes</taxon>
        <taxon>Cantharellales</taxon>
        <taxon>Ceratobasidiaceae</taxon>
        <taxon>Rhizoctonia</taxon>
    </lineage>
</organism>
<sequence>MNTKPRYHDLAMAEYPGWYPDSLVLYPPELPAYLKHVYELKPIAGLPRDAEIVGIHSVVHAASRVSGVPGMHDPNLFMLLADHLFDVQMARYRSRYSRITFPTNATYIPPALPALVSINLGTVSGAPSDEEIIKVQDAVRAYQNLITVPSVFDPHVNMELSQHLFDLQMARHIQLANGTNPSLEAHSSAETESSIRPVELQRDTTEGTANGTSKPDEEGKFKVDQVSQLVPGIVQELMERSNQLTERFDQALEQFTRIAEQTHAPKERLNLHAERFDQLFERRDQIFEQSNWSAQQVSTLAKRSDQLVEQLAQSSTRSNQLAEQANEHAEQFGHVMRNINRVLVGIQHAIVRR</sequence>
<feature type="region of interest" description="Disordered" evidence="1">
    <location>
        <begin position="180"/>
        <end position="218"/>
    </location>
</feature>
<evidence type="ECO:0000313" key="2">
    <source>
        <dbReference type="EMBL" id="CAE6395080.1"/>
    </source>
</evidence>
<dbReference type="SUPFAM" id="SSF58104">
    <property type="entry name" value="Methyl-accepting chemotaxis protein (MCP) signaling domain"/>
    <property type="match status" value="1"/>
</dbReference>
<evidence type="ECO:0008006" key="4">
    <source>
        <dbReference type="Google" id="ProtNLM"/>
    </source>
</evidence>
<accession>A0A8H3A5A1</accession>